<reference evidence="1 2" key="1">
    <citation type="journal article" date="2016" name="Genome Announc.">
        <title>Draft Genome Sequence of the Thermotolerant Cyanobacterium Desertifilum sp. IPPAS B-1220.</title>
        <authorList>
            <person name="Mironov K.S."/>
            <person name="Sinetova M.A."/>
            <person name="Bolatkhan K."/>
            <person name="Zayadan B.K."/>
            <person name="Ustinova V.V."/>
            <person name="Kupriyanova E.V."/>
            <person name="Skrypnik A.N."/>
            <person name="Gogoleva N.E."/>
            <person name="Gogolev Y.V."/>
            <person name="Los D.A."/>
        </authorList>
    </citation>
    <scope>NUCLEOTIDE SEQUENCE [LARGE SCALE GENOMIC DNA]</scope>
    <source>
        <strain evidence="1 2">IPPAS B-1220</strain>
    </source>
</reference>
<protein>
    <submittedName>
        <fullName evidence="1">Uncharacterized protein</fullName>
    </submittedName>
</protein>
<organism evidence="1 2">
    <name type="scientific">Desertifilum tharense IPPAS B-1220</name>
    <dbReference type="NCBI Taxonomy" id="1781255"/>
    <lineage>
        <taxon>Bacteria</taxon>
        <taxon>Bacillati</taxon>
        <taxon>Cyanobacteriota</taxon>
        <taxon>Cyanophyceae</taxon>
        <taxon>Desertifilales</taxon>
        <taxon>Desertifilaceae</taxon>
        <taxon>Desertifilum</taxon>
    </lineage>
</organism>
<keyword evidence="2" id="KW-1185">Reference proteome</keyword>
<accession>A0ACD5GZ11</accession>
<proteinExistence type="predicted"/>
<dbReference type="Proteomes" id="UP000095472">
    <property type="component" value="Chromosome"/>
</dbReference>
<gene>
    <name evidence="1" type="ORF">BH720_011200</name>
</gene>
<name>A0ACD5GZ11_9CYAN</name>
<sequence>MIVSANLILVYSAIAQAMLMNKAPKRVLWTGLTLSTAVALPPTLLYLLVSTPRHRNPHLSNSDNSVVRFHL</sequence>
<evidence type="ECO:0000313" key="1">
    <source>
        <dbReference type="EMBL" id="XPM65984.1"/>
    </source>
</evidence>
<dbReference type="EMBL" id="CP182909">
    <property type="protein sequence ID" value="XPM65984.1"/>
    <property type="molecule type" value="Genomic_DNA"/>
</dbReference>
<evidence type="ECO:0000313" key="2">
    <source>
        <dbReference type="Proteomes" id="UP000095472"/>
    </source>
</evidence>